<feature type="transmembrane region" description="Helical" evidence="1">
    <location>
        <begin position="18"/>
        <end position="40"/>
    </location>
</feature>
<accession>A0A6J4IZ63</accession>
<feature type="non-terminal residue" evidence="2">
    <location>
        <position position="59"/>
    </location>
</feature>
<keyword evidence="1" id="KW-1133">Transmembrane helix</keyword>
<gene>
    <name evidence="2" type="ORF">AVDCRST_MAG27-3352</name>
</gene>
<feature type="non-terminal residue" evidence="2">
    <location>
        <position position="1"/>
    </location>
</feature>
<keyword evidence="1" id="KW-0812">Transmembrane</keyword>
<keyword evidence="1" id="KW-0472">Membrane</keyword>
<organism evidence="2">
    <name type="scientific">uncultured Craurococcus sp</name>
    <dbReference type="NCBI Taxonomy" id="1135998"/>
    <lineage>
        <taxon>Bacteria</taxon>
        <taxon>Pseudomonadati</taxon>
        <taxon>Pseudomonadota</taxon>
        <taxon>Alphaproteobacteria</taxon>
        <taxon>Acetobacterales</taxon>
        <taxon>Acetobacteraceae</taxon>
        <taxon>Craurococcus</taxon>
        <taxon>environmental samples</taxon>
    </lineage>
</organism>
<dbReference type="EMBL" id="CADCTD010000126">
    <property type="protein sequence ID" value="CAA9265859.1"/>
    <property type="molecule type" value="Genomic_DNA"/>
</dbReference>
<name>A0A6J4IZ63_9PROT</name>
<reference evidence="2" key="1">
    <citation type="submission" date="2020-02" db="EMBL/GenBank/DDBJ databases">
        <authorList>
            <person name="Meier V. D."/>
        </authorList>
    </citation>
    <scope>NUCLEOTIDE SEQUENCE</scope>
    <source>
        <strain evidence="2">AVDCRST_MAG27</strain>
    </source>
</reference>
<evidence type="ECO:0000256" key="1">
    <source>
        <dbReference type="SAM" id="Phobius"/>
    </source>
</evidence>
<protein>
    <submittedName>
        <fullName evidence="2">Uncharacterized protein</fullName>
    </submittedName>
</protein>
<proteinExistence type="predicted"/>
<dbReference type="AlphaFoldDB" id="A0A6J4IZ63"/>
<evidence type="ECO:0000313" key="2">
    <source>
        <dbReference type="EMBL" id="CAA9265859.1"/>
    </source>
</evidence>
<sequence length="59" mass="6264">CHQGAAWRRPRSGIMSRLVLAILVAAVDAAAAGSGATMWWQHRALVLPIPMTVVGNQSI</sequence>